<accession>A0A9J5Z553</accession>
<evidence type="ECO:0000313" key="1">
    <source>
        <dbReference type="EMBL" id="KAG5606564.1"/>
    </source>
</evidence>
<dbReference type="AlphaFoldDB" id="A0A9J5Z553"/>
<sequence length="179" mass="20113">MLSKPIYLSETEDSGISCVRVNLEIYEGTPKAKATLWVLTDAQMQKPGERIGLDTLVFHAINDECSPLVYANQLVRLTNKIERAFLACLVKSSFWTYLASDDEVELTAEKDSIVRRATRCCGLPVKYWRKLGMTLSPHGPYRLGHTHATMAFTMGSNAVRWSKSRKIASVQIILCNSRT</sequence>
<protein>
    <submittedName>
        <fullName evidence="1">Uncharacterized protein</fullName>
    </submittedName>
</protein>
<dbReference type="OrthoDB" id="1938261at2759"/>
<comment type="caution">
    <text evidence="1">The sequence shown here is derived from an EMBL/GenBank/DDBJ whole genome shotgun (WGS) entry which is preliminary data.</text>
</comment>
<reference evidence="1 2" key="1">
    <citation type="submission" date="2020-09" db="EMBL/GenBank/DDBJ databases">
        <title>De no assembly of potato wild relative species, Solanum commersonii.</title>
        <authorList>
            <person name="Cho K."/>
        </authorList>
    </citation>
    <scope>NUCLEOTIDE SEQUENCE [LARGE SCALE GENOMIC DNA]</scope>
    <source>
        <strain evidence="1">LZ3.2</strain>
        <tissue evidence="1">Leaf</tissue>
    </source>
</reference>
<organism evidence="1 2">
    <name type="scientific">Solanum commersonii</name>
    <name type="common">Commerson's wild potato</name>
    <name type="synonym">Commerson's nightshade</name>
    <dbReference type="NCBI Taxonomy" id="4109"/>
    <lineage>
        <taxon>Eukaryota</taxon>
        <taxon>Viridiplantae</taxon>
        <taxon>Streptophyta</taxon>
        <taxon>Embryophyta</taxon>
        <taxon>Tracheophyta</taxon>
        <taxon>Spermatophyta</taxon>
        <taxon>Magnoliopsida</taxon>
        <taxon>eudicotyledons</taxon>
        <taxon>Gunneridae</taxon>
        <taxon>Pentapetalae</taxon>
        <taxon>asterids</taxon>
        <taxon>lamiids</taxon>
        <taxon>Solanales</taxon>
        <taxon>Solanaceae</taxon>
        <taxon>Solanoideae</taxon>
        <taxon>Solaneae</taxon>
        <taxon>Solanum</taxon>
    </lineage>
</organism>
<keyword evidence="2" id="KW-1185">Reference proteome</keyword>
<evidence type="ECO:0000313" key="2">
    <source>
        <dbReference type="Proteomes" id="UP000824120"/>
    </source>
</evidence>
<dbReference type="EMBL" id="JACXVP010000005">
    <property type="protein sequence ID" value="KAG5606564.1"/>
    <property type="molecule type" value="Genomic_DNA"/>
</dbReference>
<dbReference type="Proteomes" id="UP000824120">
    <property type="component" value="Chromosome 5"/>
</dbReference>
<proteinExistence type="predicted"/>
<name>A0A9J5Z553_SOLCO</name>
<gene>
    <name evidence="1" type="ORF">H5410_028056</name>
</gene>